<gene>
    <name evidence="1" type="ORF">RA955_09670</name>
</gene>
<name>A0ABY9MB51_9BACL</name>
<dbReference type="RefSeq" id="WP_307898248.1">
    <property type="nucleotide sequence ID" value="NZ_CP133076.1"/>
</dbReference>
<keyword evidence="2" id="KW-1185">Reference proteome</keyword>
<dbReference type="EMBL" id="CP133076">
    <property type="protein sequence ID" value="WMJ15126.1"/>
    <property type="molecule type" value="Genomic_DNA"/>
</dbReference>
<proteinExistence type="predicted"/>
<reference evidence="1 2" key="1">
    <citation type="submission" date="2023-08" db="EMBL/GenBank/DDBJ databases">
        <title>Genome sequencing of the thermostable Gram positive bacteria Geobacillus proteiniphilus strain T-6.</title>
        <authorList>
            <person name="Shulami S."/>
            <person name="Shoham Y."/>
        </authorList>
    </citation>
    <scope>NUCLEOTIDE SEQUENCE [LARGE SCALE GENOMIC DNA]</scope>
    <source>
        <strain evidence="1 2">T-6</strain>
    </source>
</reference>
<evidence type="ECO:0000313" key="2">
    <source>
        <dbReference type="Proteomes" id="UP001223761"/>
    </source>
</evidence>
<protein>
    <submittedName>
        <fullName evidence="1">Uncharacterized protein</fullName>
    </submittedName>
</protein>
<organism evidence="1 2">
    <name type="scientific">Geobacillus proteiniphilus</name>
    <dbReference type="NCBI Taxonomy" id="860353"/>
    <lineage>
        <taxon>Bacteria</taxon>
        <taxon>Bacillati</taxon>
        <taxon>Bacillota</taxon>
        <taxon>Bacilli</taxon>
        <taxon>Bacillales</taxon>
        <taxon>Anoxybacillaceae</taxon>
        <taxon>Geobacillus</taxon>
    </lineage>
</organism>
<dbReference type="Proteomes" id="UP001223761">
    <property type="component" value="Chromosome"/>
</dbReference>
<evidence type="ECO:0000313" key="1">
    <source>
        <dbReference type="EMBL" id="WMJ15126.1"/>
    </source>
</evidence>
<sequence>MLAEIHGKISSEGSNLSERLEDQLTANIFGTLRYLPVHKGIQPIFRKAVFFSQTDQTVFINGLTAQKNEFIGDHVKFWVKGERSEIDVLLELDHLTIGIEVKYHSPLSSDDQLEREASDLLKGKGQTPKFLLLLGTEPEVNMMAKTVMEDRKLPSGVHFGYLSWQEVLHQIVHVQKSETLSEFERLMLKDLVALLRKKGFDRFQNFQSLVRPLVDRYSYFHFYLDEQFFYFSVNRIEKEGYYEFR</sequence>
<accession>A0ABY9MB51</accession>